<evidence type="ECO:0000313" key="2">
    <source>
        <dbReference type="EMBL" id="TCO55253.1"/>
    </source>
</evidence>
<reference evidence="2 3" key="1">
    <citation type="submission" date="2019-03" db="EMBL/GenBank/DDBJ databases">
        <title>Genomic Encyclopedia of Type Strains, Phase IV (KMG-IV): sequencing the most valuable type-strain genomes for metagenomic binning, comparative biology and taxonomic classification.</title>
        <authorList>
            <person name="Goeker M."/>
        </authorList>
    </citation>
    <scope>NUCLEOTIDE SEQUENCE [LARGE SCALE GENOMIC DNA]</scope>
    <source>
        <strain evidence="2 3">DSM 13054</strain>
    </source>
</reference>
<keyword evidence="1" id="KW-1133">Transmembrane helix</keyword>
<dbReference type="AlphaFoldDB" id="A0A4R2J7U9"/>
<evidence type="ECO:0000313" key="3">
    <source>
        <dbReference type="Proteomes" id="UP000294886"/>
    </source>
</evidence>
<proteinExistence type="predicted"/>
<comment type="caution">
    <text evidence="2">The sequence shown here is derived from an EMBL/GenBank/DDBJ whole genome shotgun (WGS) entry which is preliminary data.</text>
</comment>
<dbReference type="Proteomes" id="UP000294886">
    <property type="component" value="Unassembled WGS sequence"/>
</dbReference>
<protein>
    <submittedName>
        <fullName evidence="2">Uncharacterized protein</fullName>
    </submittedName>
</protein>
<name>A0A4R2J7U9_9THEO</name>
<keyword evidence="1" id="KW-0472">Membrane</keyword>
<gene>
    <name evidence="2" type="ORF">EV203_14511</name>
</gene>
<keyword evidence="1" id="KW-0812">Transmembrane</keyword>
<feature type="transmembrane region" description="Helical" evidence="1">
    <location>
        <begin position="6"/>
        <end position="28"/>
    </location>
</feature>
<sequence>MELLVGHIICFILLCLYYYGVTAMEFIYSKEIDDIILRHNYKILSGKDVSSNYLIYEILDFIYDTKSPKSFYEEQEINPVVSKLINLPYWNNLEKVLNYYELNNISLASIINIIVNNSILKNSFQFIDGLSFTDGNSYITIAKIYDIKTTFSIILHEILHIETKPIFKYIENKSGNKIQNPVKENYVKLLERIIMEDLNIGEIEVMDKSLEKLYKEWVSNSNKIKIVEFIERGVFYGKE</sequence>
<evidence type="ECO:0000256" key="1">
    <source>
        <dbReference type="SAM" id="Phobius"/>
    </source>
</evidence>
<accession>A0A4R2J7U9</accession>
<organism evidence="2 3">
    <name type="scientific">Caldanaerobacter subterraneus</name>
    <dbReference type="NCBI Taxonomy" id="911092"/>
    <lineage>
        <taxon>Bacteria</taxon>
        <taxon>Bacillati</taxon>
        <taxon>Bacillota</taxon>
        <taxon>Clostridia</taxon>
        <taxon>Thermoanaerobacterales</taxon>
        <taxon>Thermoanaerobacteraceae</taxon>
        <taxon>Caldanaerobacter</taxon>
    </lineage>
</organism>
<dbReference type="EMBL" id="SLWU01000045">
    <property type="protein sequence ID" value="TCO55253.1"/>
    <property type="molecule type" value="Genomic_DNA"/>
</dbReference>